<evidence type="ECO:0000313" key="2">
    <source>
        <dbReference type="EMBL" id="KIW09796.1"/>
    </source>
</evidence>
<dbReference type="GeneID" id="27338979"/>
<protein>
    <recommendedName>
        <fullName evidence="4">BTB domain-containing protein</fullName>
    </recommendedName>
</protein>
<dbReference type="OrthoDB" id="4121194at2759"/>
<dbReference type="HOGENOM" id="CLU_041444_0_0_1"/>
<evidence type="ECO:0000313" key="3">
    <source>
        <dbReference type="Proteomes" id="UP000053328"/>
    </source>
</evidence>
<proteinExistence type="predicted"/>
<dbReference type="EMBL" id="KN847502">
    <property type="protein sequence ID" value="KIW09796.1"/>
    <property type="molecule type" value="Genomic_DNA"/>
</dbReference>
<reference evidence="2 3" key="1">
    <citation type="submission" date="2015-01" db="EMBL/GenBank/DDBJ databases">
        <title>The Genome Sequence of Exophiala spinifera CBS89968.</title>
        <authorList>
            <consortium name="The Broad Institute Genomics Platform"/>
            <person name="Cuomo C."/>
            <person name="de Hoog S."/>
            <person name="Gorbushina A."/>
            <person name="Stielow B."/>
            <person name="Teixiera M."/>
            <person name="Abouelleil A."/>
            <person name="Chapman S.B."/>
            <person name="Priest M."/>
            <person name="Young S.K."/>
            <person name="Wortman J."/>
            <person name="Nusbaum C."/>
            <person name="Birren B."/>
        </authorList>
    </citation>
    <scope>NUCLEOTIDE SEQUENCE [LARGE SCALE GENOMIC DNA]</scope>
    <source>
        <strain evidence="2 3">CBS 89968</strain>
    </source>
</reference>
<dbReference type="VEuPathDB" id="FungiDB:PV08_11896"/>
<keyword evidence="3" id="KW-1185">Reference proteome</keyword>
<feature type="region of interest" description="Disordered" evidence="1">
    <location>
        <begin position="61"/>
        <end position="109"/>
    </location>
</feature>
<organism evidence="2 3">
    <name type="scientific">Exophiala spinifera</name>
    <dbReference type="NCBI Taxonomy" id="91928"/>
    <lineage>
        <taxon>Eukaryota</taxon>
        <taxon>Fungi</taxon>
        <taxon>Dikarya</taxon>
        <taxon>Ascomycota</taxon>
        <taxon>Pezizomycotina</taxon>
        <taxon>Eurotiomycetes</taxon>
        <taxon>Chaetothyriomycetidae</taxon>
        <taxon>Chaetothyriales</taxon>
        <taxon>Herpotrichiellaceae</taxon>
        <taxon>Exophiala</taxon>
    </lineage>
</organism>
<feature type="compositionally biased region" description="Gly residues" evidence="1">
    <location>
        <begin position="343"/>
        <end position="372"/>
    </location>
</feature>
<accession>A0A0D1Y4B3</accession>
<feature type="region of interest" description="Disordered" evidence="1">
    <location>
        <begin position="1"/>
        <end position="47"/>
    </location>
</feature>
<sequence>MSYRSDRLPVPKRMRHSSDSTPSLSSPSPSPSQTGHRGTQDTEADALFFADVSQTLFNRTVERARQPRVNMAKLPPPDAGHRRVPPRLYTSSAGKTSQHPSPRVPVEPMDDSKEDIYVHVKSEEQQESISRIPVDERVSIFVGQHNTVFTVSLESLDKSPTLKALVSRQGDSVLGGGSNGQGTTTGIDSGTGTEGAFIMHPKLTNVDPDHFAAVQQFLLADEYIPAIVSNFVGENSGRNCAKTLDGVNTREDYRRETIRAAELYVLAKRLGMTGMAHLTKRKIAECGYTTGSVGIQCLLEVSMVVFARPDDADGGRIQVVKPSSSSTPSLSHGSNARAKGKRNGNGLGKGTGLGTGSGSGSGRGPGPDGSGLEGTADALEEWLIGVLATHFQAVMISHAQSFFSIACHGAAVRRQFQRRILWKRIEELERAGEAVLIEDDE</sequence>
<dbReference type="Proteomes" id="UP000053328">
    <property type="component" value="Unassembled WGS sequence"/>
</dbReference>
<gene>
    <name evidence="2" type="ORF">PV08_11896</name>
</gene>
<dbReference type="AlphaFoldDB" id="A0A0D1Y4B3"/>
<feature type="compositionally biased region" description="Polar residues" evidence="1">
    <location>
        <begin position="89"/>
        <end position="100"/>
    </location>
</feature>
<feature type="compositionally biased region" description="Low complexity" evidence="1">
    <location>
        <begin position="323"/>
        <end position="334"/>
    </location>
</feature>
<evidence type="ECO:0000256" key="1">
    <source>
        <dbReference type="SAM" id="MobiDB-lite"/>
    </source>
</evidence>
<dbReference type="RefSeq" id="XP_016230012.1">
    <property type="nucleotide sequence ID" value="XM_016386204.1"/>
</dbReference>
<name>A0A0D1Y4B3_9EURO</name>
<feature type="region of interest" description="Disordered" evidence="1">
    <location>
        <begin position="316"/>
        <end position="374"/>
    </location>
</feature>
<evidence type="ECO:0008006" key="4">
    <source>
        <dbReference type="Google" id="ProtNLM"/>
    </source>
</evidence>